<dbReference type="SUPFAM" id="SSF103088">
    <property type="entry name" value="OmpA-like"/>
    <property type="match status" value="1"/>
</dbReference>
<evidence type="ECO:0000256" key="8">
    <source>
        <dbReference type="ARBA" id="ARBA00023237"/>
    </source>
</evidence>
<dbReference type="GO" id="GO:0046930">
    <property type="term" value="C:pore complex"/>
    <property type="evidence" value="ECO:0007669"/>
    <property type="project" value="UniProtKB-KW"/>
</dbReference>
<evidence type="ECO:0000256" key="5">
    <source>
        <dbReference type="ARBA" id="ARBA00023065"/>
    </source>
</evidence>
<dbReference type="GO" id="GO:0015288">
    <property type="term" value="F:porin activity"/>
    <property type="evidence" value="ECO:0007669"/>
    <property type="project" value="UniProtKB-KW"/>
</dbReference>
<dbReference type="PROSITE" id="PS01068">
    <property type="entry name" value="OMPA_1"/>
    <property type="match status" value="1"/>
</dbReference>
<gene>
    <name evidence="13" type="ORF">G5B37_02405</name>
</gene>
<keyword evidence="2" id="KW-0813">Transport</keyword>
<dbReference type="Gene3D" id="2.40.160.20">
    <property type="match status" value="1"/>
</dbReference>
<evidence type="ECO:0000256" key="9">
    <source>
        <dbReference type="PROSITE-ProRule" id="PRU00473"/>
    </source>
</evidence>
<dbReference type="InterPro" id="IPR006665">
    <property type="entry name" value="OmpA-like"/>
</dbReference>
<dbReference type="InterPro" id="IPR050330">
    <property type="entry name" value="Bact_OuterMem_StrucFunc"/>
</dbReference>
<dbReference type="InterPro" id="IPR011250">
    <property type="entry name" value="OMP/PagP_B-barrel"/>
</dbReference>
<feature type="signal peptide" evidence="11">
    <location>
        <begin position="1"/>
        <end position="19"/>
    </location>
</feature>
<evidence type="ECO:0000259" key="12">
    <source>
        <dbReference type="PROSITE" id="PS51123"/>
    </source>
</evidence>
<evidence type="ECO:0000313" key="14">
    <source>
        <dbReference type="Proteomes" id="UP000505306"/>
    </source>
</evidence>
<dbReference type="Pfam" id="PF00691">
    <property type="entry name" value="OmpA"/>
    <property type="match status" value="1"/>
</dbReference>
<evidence type="ECO:0000256" key="1">
    <source>
        <dbReference type="ARBA" id="ARBA00004571"/>
    </source>
</evidence>
<keyword evidence="10" id="KW-0175">Coiled coil</keyword>
<dbReference type="Proteomes" id="UP000505306">
    <property type="component" value="Chromosome"/>
</dbReference>
<evidence type="ECO:0000256" key="6">
    <source>
        <dbReference type="ARBA" id="ARBA00023114"/>
    </source>
</evidence>
<keyword evidence="8" id="KW-0998">Cell outer membrane</keyword>
<dbReference type="InterPro" id="IPR006690">
    <property type="entry name" value="OMPA-like_CS"/>
</dbReference>
<keyword evidence="5" id="KW-0406">Ion transport</keyword>
<evidence type="ECO:0000256" key="2">
    <source>
        <dbReference type="ARBA" id="ARBA00022448"/>
    </source>
</evidence>
<dbReference type="PRINTS" id="PR01021">
    <property type="entry name" value="OMPADOMAIN"/>
</dbReference>
<feature type="chain" id="PRO_5026304227" evidence="11">
    <location>
        <begin position="20"/>
        <end position="428"/>
    </location>
</feature>
<name>A0A6G6GJ57_9FLAO</name>
<dbReference type="RefSeq" id="WP_164678459.1">
    <property type="nucleotide sequence ID" value="NZ_CP049057.1"/>
</dbReference>
<feature type="coiled-coil region" evidence="10">
    <location>
        <begin position="228"/>
        <end position="255"/>
    </location>
</feature>
<evidence type="ECO:0000256" key="4">
    <source>
        <dbReference type="ARBA" id="ARBA00022692"/>
    </source>
</evidence>
<evidence type="ECO:0000256" key="10">
    <source>
        <dbReference type="SAM" id="Coils"/>
    </source>
</evidence>
<dbReference type="Gene3D" id="3.30.1330.60">
    <property type="entry name" value="OmpA-like domain"/>
    <property type="match status" value="1"/>
</dbReference>
<keyword evidence="3" id="KW-1134">Transmembrane beta strand</keyword>
<dbReference type="KEGG" id="mgel:G5B37_02405"/>
<keyword evidence="6" id="KW-0626">Porin</keyword>
<dbReference type="PROSITE" id="PS51123">
    <property type="entry name" value="OMPA_2"/>
    <property type="match status" value="1"/>
</dbReference>
<keyword evidence="11" id="KW-0732">Signal</keyword>
<dbReference type="CDD" id="cd07185">
    <property type="entry name" value="OmpA_C-like"/>
    <property type="match status" value="1"/>
</dbReference>
<dbReference type="AlphaFoldDB" id="A0A6G6GJ57"/>
<dbReference type="PANTHER" id="PTHR30329">
    <property type="entry name" value="STATOR ELEMENT OF FLAGELLAR MOTOR COMPLEX"/>
    <property type="match status" value="1"/>
</dbReference>
<dbReference type="PANTHER" id="PTHR30329:SF21">
    <property type="entry name" value="LIPOPROTEIN YIAD-RELATED"/>
    <property type="match status" value="1"/>
</dbReference>
<dbReference type="InterPro" id="IPR006664">
    <property type="entry name" value="OMP_bac"/>
</dbReference>
<reference evidence="13 14" key="1">
    <citation type="submission" date="2020-02" db="EMBL/GenBank/DDBJ databases">
        <title>Complete genome sequence of Flavobacteriaceae bacterium.</title>
        <authorList>
            <person name="Kim S.-J."/>
            <person name="Kim Y.-S."/>
            <person name="Kim K.-H."/>
        </authorList>
    </citation>
    <scope>NUCLEOTIDE SEQUENCE [LARGE SCALE GENOMIC DNA]</scope>
    <source>
        <strain evidence="13 14">RR4-40</strain>
    </source>
</reference>
<dbReference type="EMBL" id="CP049057">
    <property type="protein sequence ID" value="QIE58453.1"/>
    <property type="molecule type" value="Genomic_DNA"/>
</dbReference>
<dbReference type="GO" id="GO:0009279">
    <property type="term" value="C:cell outer membrane"/>
    <property type="evidence" value="ECO:0007669"/>
    <property type="project" value="UniProtKB-SubCell"/>
</dbReference>
<dbReference type="InterPro" id="IPR036737">
    <property type="entry name" value="OmpA-like_sf"/>
</dbReference>
<keyword evidence="7 9" id="KW-0472">Membrane</keyword>
<accession>A0A6G6GJ57</accession>
<dbReference type="SUPFAM" id="SSF56925">
    <property type="entry name" value="OMPA-like"/>
    <property type="match status" value="1"/>
</dbReference>
<keyword evidence="4" id="KW-0812">Transmembrane</keyword>
<dbReference type="GO" id="GO:0006811">
    <property type="term" value="P:monoatomic ion transport"/>
    <property type="evidence" value="ECO:0007669"/>
    <property type="project" value="UniProtKB-KW"/>
</dbReference>
<organism evidence="13 14">
    <name type="scientific">Rasiella rasia</name>
    <dbReference type="NCBI Taxonomy" id="2744027"/>
    <lineage>
        <taxon>Bacteria</taxon>
        <taxon>Pseudomonadati</taxon>
        <taxon>Bacteroidota</taxon>
        <taxon>Flavobacteriia</taxon>
        <taxon>Flavobacteriales</taxon>
        <taxon>Flavobacteriaceae</taxon>
        <taxon>Rasiella</taxon>
    </lineage>
</organism>
<evidence type="ECO:0000256" key="11">
    <source>
        <dbReference type="SAM" id="SignalP"/>
    </source>
</evidence>
<sequence length="428" mass="47509">MKKITLSLLLVFAGINLNAQEENQETFGQYNQWSIELSGGLHKPVSSFADGYFITGASPFQGSLGVRYMLNDKFGIRTSFGYNNIDEDNGEGSLPFEATYLRGTLEGVVNVGNVLDFSDWTNTFGLLIHAGAGYSNLNYKAPIDSDESEHLANISFGITPQVKISDRIAFNVDVSMIGNIGLQRTWDGTAPIVEANRKFDDGLLYNFSAGFTVYLGKNKTHADWYSEDDDRQLKIDELEERLAKIETDLIDTDQDGVPDYLDRESNTMSGVAVNTKGIAIDKNENGIPDEIESSLDNRYVNESDYIKNTAGGINVKDLLDKGYVNVYFRFNSTTPETYSLEAINYLIKYMQENPSAHAELIGYADEIGNENYNKNLSEQRANRVKEILVASGISAGRLTVTGNGEDASVEKDSALARQLVRRVTFRLK</sequence>
<evidence type="ECO:0000256" key="3">
    <source>
        <dbReference type="ARBA" id="ARBA00022452"/>
    </source>
</evidence>
<comment type="subcellular location">
    <subcellularLocation>
        <location evidence="1">Cell outer membrane</location>
        <topology evidence="1">Multi-pass membrane protein</topology>
    </subcellularLocation>
</comment>
<proteinExistence type="predicted"/>
<evidence type="ECO:0000256" key="7">
    <source>
        <dbReference type="ARBA" id="ARBA00023136"/>
    </source>
</evidence>
<protein>
    <submittedName>
        <fullName evidence="13">OmpA family protein</fullName>
    </submittedName>
</protein>
<feature type="domain" description="OmpA-like" evidence="12">
    <location>
        <begin position="315"/>
        <end position="428"/>
    </location>
</feature>
<evidence type="ECO:0000313" key="13">
    <source>
        <dbReference type="EMBL" id="QIE58453.1"/>
    </source>
</evidence>
<keyword evidence="14" id="KW-1185">Reference proteome</keyword>